<dbReference type="AlphaFoldDB" id="A0A1G8V081"/>
<name>A0A1G8V081_9EURY</name>
<reference evidence="1 2" key="1">
    <citation type="submission" date="2016-10" db="EMBL/GenBank/DDBJ databases">
        <authorList>
            <person name="de Groot N.N."/>
        </authorList>
    </citation>
    <scope>NUCLEOTIDE SEQUENCE [LARGE SCALE GENOMIC DNA]</scope>
    <source>
        <strain evidence="1 2">IBRC-M10015</strain>
    </source>
</reference>
<accession>A0A1G8V081</accession>
<sequence length="30" mass="3022">MNKPTKIVVGTVLLSVLVGLALAVNVGLTT</sequence>
<keyword evidence="2" id="KW-1185">Reference proteome</keyword>
<proteinExistence type="predicted"/>
<evidence type="ECO:0000313" key="2">
    <source>
        <dbReference type="Proteomes" id="UP000198856"/>
    </source>
</evidence>
<gene>
    <name evidence="1" type="ORF">SAMN05216226_105194</name>
</gene>
<dbReference type="Proteomes" id="UP000198856">
    <property type="component" value="Unassembled WGS sequence"/>
</dbReference>
<protein>
    <submittedName>
        <fullName evidence="1">Uncharacterized protein</fullName>
    </submittedName>
</protein>
<dbReference type="EMBL" id="FNFC01000005">
    <property type="protein sequence ID" value="SDJ58755.1"/>
    <property type="molecule type" value="Genomic_DNA"/>
</dbReference>
<organism evidence="1 2">
    <name type="scientific">Halovenus aranensis</name>
    <dbReference type="NCBI Taxonomy" id="890420"/>
    <lineage>
        <taxon>Archaea</taxon>
        <taxon>Methanobacteriati</taxon>
        <taxon>Methanobacteriota</taxon>
        <taxon>Stenosarchaea group</taxon>
        <taxon>Halobacteria</taxon>
        <taxon>Halobacteriales</taxon>
        <taxon>Haloarculaceae</taxon>
        <taxon>Halovenus</taxon>
    </lineage>
</organism>
<evidence type="ECO:0000313" key="1">
    <source>
        <dbReference type="EMBL" id="SDJ58755.1"/>
    </source>
</evidence>